<dbReference type="RefSeq" id="WP_182463805.1">
    <property type="nucleotide sequence ID" value="NZ_CP059732.1"/>
</dbReference>
<dbReference type="InterPro" id="IPR016187">
    <property type="entry name" value="CTDL_fold"/>
</dbReference>
<feature type="domain" description="Sulfatase-modifying factor enzyme-like" evidence="1">
    <location>
        <begin position="92"/>
        <end position="385"/>
    </location>
</feature>
<reference evidence="2 3" key="1">
    <citation type="submission" date="2020-07" db="EMBL/GenBank/DDBJ databases">
        <title>Spirosoma foliorum sp. nov., isolated from the leaves on the Nejang mountain Korea, Republic of.</title>
        <authorList>
            <person name="Ho H."/>
            <person name="Lee Y.-J."/>
            <person name="Nurcahyanto D.-A."/>
            <person name="Kim S.-G."/>
        </authorList>
    </citation>
    <scope>NUCLEOTIDE SEQUENCE [LARGE SCALE GENOMIC DNA]</scope>
    <source>
        <strain evidence="2 3">PL0136</strain>
    </source>
</reference>
<keyword evidence="3" id="KW-1185">Reference proteome</keyword>
<dbReference type="GO" id="GO:0120147">
    <property type="term" value="F:formylglycine-generating oxidase activity"/>
    <property type="evidence" value="ECO:0007669"/>
    <property type="project" value="TreeGrafter"/>
</dbReference>
<dbReference type="InterPro" id="IPR005532">
    <property type="entry name" value="SUMF_dom"/>
</dbReference>
<dbReference type="KEGG" id="sfol:H3H32_16850"/>
<evidence type="ECO:0000259" key="1">
    <source>
        <dbReference type="Pfam" id="PF03781"/>
    </source>
</evidence>
<dbReference type="InterPro" id="IPR051043">
    <property type="entry name" value="Sulfatase_Mod_Factor_Kinase"/>
</dbReference>
<sequence>MGTHSLIPPSFSGRADVREGLGGRLLPWGSLLLSACLFGFSLTSCQTSSKSAEEQAKASADSAAACIAKGMPSRSAAIRNAASGPESGTGTTEGMVLIPGGTFLMGADEFVDARPVHSVTVKGFWMDEHEVTNAEFARFVAATGYQTIAERPLNPADYPNVPVEQLVPGSAVFKPTAQKVSLTNPLQWWEYVKGASWQHPKGANSSIKGHENEPVVHVSYDDALAYAKWAGKRLPTEAEWEFAAQGGKGNHTYYWGNELKPAGKWVANIYQGSFPDHNTTEDGFVDVAPVKSFPANPYGLYDMDGNVWEWCQDFYRPDYYTKLVTNNPQGPTDSYDPDEPGAVKRVQRGGSFLCSDEYCIRYKAGSRGKGEVSSGSNNLGFRCVRDK</sequence>
<name>A0A7G5H5P4_9BACT</name>
<evidence type="ECO:0000313" key="3">
    <source>
        <dbReference type="Proteomes" id="UP000515369"/>
    </source>
</evidence>
<dbReference type="InterPro" id="IPR042095">
    <property type="entry name" value="SUMF_sf"/>
</dbReference>
<dbReference type="PANTHER" id="PTHR23150:SF19">
    <property type="entry name" value="FORMYLGLYCINE-GENERATING ENZYME"/>
    <property type="match status" value="1"/>
</dbReference>
<dbReference type="Pfam" id="PF03781">
    <property type="entry name" value="FGE-sulfatase"/>
    <property type="match status" value="1"/>
</dbReference>
<dbReference type="EMBL" id="CP059732">
    <property type="protein sequence ID" value="QMW06436.1"/>
    <property type="molecule type" value="Genomic_DNA"/>
</dbReference>
<dbReference type="PANTHER" id="PTHR23150">
    <property type="entry name" value="SULFATASE MODIFYING FACTOR 1, 2"/>
    <property type="match status" value="1"/>
</dbReference>
<organism evidence="2 3">
    <name type="scientific">Spirosoma foliorum</name>
    <dbReference type="NCBI Taxonomy" id="2710596"/>
    <lineage>
        <taxon>Bacteria</taxon>
        <taxon>Pseudomonadati</taxon>
        <taxon>Bacteroidota</taxon>
        <taxon>Cytophagia</taxon>
        <taxon>Cytophagales</taxon>
        <taxon>Cytophagaceae</taxon>
        <taxon>Spirosoma</taxon>
    </lineage>
</organism>
<dbReference type="SUPFAM" id="SSF56436">
    <property type="entry name" value="C-type lectin-like"/>
    <property type="match status" value="1"/>
</dbReference>
<evidence type="ECO:0000313" key="2">
    <source>
        <dbReference type="EMBL" id="QMW06436.1"/>
    </source>
</evidence>
<gene>
    <name evidence="2" type="ORF">H3H32_16850</name>
</gene>
<dbReference type="AlphaFoldDB" id="A0A7G5H5P4"/>
<protein>
    <submittedName>
        <fullName evidence="2">Formylglycine-generating enzyme family protein</fullName>
    </submittedName>
</protein>
<dbReference type="Gene3D" id="3.90.1580.10">
    <property type="entry name" value="paralog of FGE (formylglycine-generating enzyme)"/>
    <property type="match status" value="1"/>
</dbReference>
<proteinExistence type="predicted"/>
<accession>A0A7G5H5P4</accession>
<dbReference type="Proteomes" id="UP000515369">
    <property type="component" value="Chromosome"/>
</dbReference>